<sequence length="253" mass="28213">MKNIVYSLSILILLVVGACKKSSLITYQGQPDIYFDDATRLPTLPGDIILDSTIVSFAYSTVTDSISKIIIGVTGAKADHDRTYKLEIDPKSTAISGKHYDALPTSFTIRKNKLKDTVLLKMHRTVDLQTTESTLILNLQANENFVTSMADKVINKTTGKKYSYITYKVYINDIVKRPSGWFDTYLGVFSRKKLFLMVDVLNVQPSFFVGQPSLGILGAYGKYMQRYLNDQKAAGKTVFEDDGTEMIMGPGVQ</sequence>
<comment type="caution">
    <text evidence="1">The sequence shown here is derived from an EMBL/GenBank/DDBJ whole genome shotgun (WGS) entry which is preliminary data.</text>
</comment>
<dbReference type="InterPro" id="IPR032299">
    <property type="entry name" value="DUF4843"/>
</dbReference>
<dbReference type="RefSeq" id="WP_136880779.1">
    <property type="nucleotide sequence ID" value="NZ_SWDX01000005.1"/>
</dbReference>
<name>A0A4U1G979_9SPHI</name>
<dbReference type="Pfam" id="PF16132">
    <property type="entry name" value="DUF4843"/>
    <property type="match status" value="1"/>
</dbReference>
<dbReference type="AlphaFoldDB" id="A0A4U1G979"/>
<evidence type="ECO:0000313" key="2">
    <source>
        <dbReference type="Proteomes" id="UP000309594"/>
    </source>
</evidence>
<dbReference type="Proteomes" id="UP000309594">
    <property type="component" value="Unassembled WGS sequence"/>
</dbReference>
<protein>
    <submittedName>
        <fullName evidence="1">DUF4843 domain-containing protein</fullName>
    </submittedName>
</protein>
<accession>A0A4U1G979</accession>
<proteinExistence type="predicted"/>
<dbReference type="EMBL" id="SWDX01000005">
    <property type="protein sequence ID" value="TKC60218.1"/>
    <property type="molecule type" value="Genomic_DNA"/>
</dbReference>
<gene>
    <name evidence="1" type="ORF">FBD94_15010</name>
</gene>
<dbReference type="PROSITE" id="PS51257">
    <property type="entry name" value="PROKAR_LIPOPROTEIN"/>
    <property type="match status" value="1"/>
</dbReference>
<reference evidence="1 2" key="1">
    <citation type="submission" date="2019-04" db="EMBL/GenBank/DDBJ databases">
        <title>Pedobacter sp. RP-1-16 sp. nov., isolated from Arctic soil.</title>
        <authorList>
            <person name="Dahal R.H."/>
            <person name="Kim D.-U."/>
        </authorList>
    </citation>
    <scope>NUCLEOTIDE SEQUENCE [LARGE SCALE GENOMIC DNA]</scope>
    <source>
        <strain evidence="1 2">RP-1-16</strain>
    </source>
</reference>
<evidence type="ECO:0000313" key="1">
    <source>
        <dbReference type="EMBL" id="TKC60218.1"/>
    </source>
</evidence>
<organism evidence="1 2">
    <name type="scientific">Pedobacter hiemivivus</name>
    <dbReference type="NCBI Taxonomy" id="2530454"/>
    <lineage>
        <taxon>Bacteria</taxon>
        <taxon>Pseudomonadati</taxon>
        <taxon>Bacteroidota</taxon>
        <taxon>Sphingobacteriia</taxon>
        <taxon>Sphingobacteriales</taxon>
        <taxon>Sphingobacteriaceae</taxon>
        <taxon>Pedobacter</taxon>
    </lineage>
</organism>